<dbReference type="Proteomes" id="UP000805704">
    <property type="component" value="Chromosome 15"/>
</dbReference>
<reference evidence="1" key="1">
    <citation type="submission" date="2020-04" db="EMBL/GenBank/DDBJ databases">
        <title>A chromosome-scale assembly and high-density genetic map of the yellow drum (Nibea albiflora) genome.</title>
        <authorList>
            <person name="Xu D."/>
            <person name="Zhang W."/>
            <person name="Chen R."/>
            <person name="Tan P."/>
            <person name="Wang L."/>
            <person name="Song H."/>
            <person name="Tian L."/>
            <person name="Zhu Q."/>
            <person name="Wang B."/>
        </authorList>
    </citation>
    <scope>NUCLEOTIDE SEQUENCE</scope>
    <source>
        <strain evidence="1">ZJHYS-2018</strain>
    </source>
</reference>
<proteinExistence type="predicted"/>
<evidence type="ECO:0000313" key="2">
    <source>
        <dbReference type="Proteomes" id="UP000805704"/>
    </source>
</evidence>
<accession>A0ACB7F7C1</accession>
<comment type="caution">
    <text evidence="1">The sequence shown here is derived from an EMBL/GenBank/DDBJ whole genome shotgun (WGS) entry which is preliminary data.</text>
</comment>
<dbReference type="EMBL" id="CM024803">
    <property type="protein sequence ID" value="KAG8010424.1"/>
    <property type="molecule type" value="Genomic_DNA"/>
</dbReference>
<keyword evidence="2" id="KW-1185">Reference proteome</keyword>
<sequence length="77" mass="8618">QRLVACKSDRLNTAAVIPPVEVVFRGRRSESESLYKDWQTLMFSRKPSEQQNFVTSPEAVGARCAALLGPEPGRTWP</sequence>
<feature type="non-terminal residue" evidence="1">
    <location>
        <position position="1"/>
    </location>
</feature>
<evidence type="ECO:0000313" key="1">
    <source>
        <dbReference type="EMBL" id="KAG8010424.1"/>
    </source>
</evidence>
<organism evidence="1 2">
    <name type="scientific">Nibea albiflora</name>
    <name type="common">Yellow drum</name>
    <name type="synonym">Corvina albiflora</name>
    <dbReference type="NCBI Taxonomy" id="240163"/>
    <lineage>
        <taxon>Eukaryota</taxon>
        <taxon>Metazoa</taxon>
        <taxon>Chordata</taxon>
        <taxon>Craniata</taxon>
        <taxon>Vertebrata</taxon>
        <taxon>Euteleostomi</taxon>
        <taxon>Actinopterygii</taxon>
        <taxon>Neopterygii</taxon>
        <taxon>Teleostei</taxon>
        <taxon>Neoteleostei</taxon>
        <taxon>Acanthomorphata</taxon>
        <taxon>Eupercaria</taxon>
        <taxon>Sciaenidae</taxon>
        <taxon>Nibea</taxon>
    </lineage>
</organism>
<name>A0ACB7F7C1_NIBAL</name>
<protein>
    <submittedName>
        <fullName evidence="1">Uncharacterized protein</fullName>
    </submittedName>
</protein>
<gene>
    <name evidence="1" type="ORF">GBF38_009452</name>
</gene>